<organism evidence="1 2">
    <name type="scientific">Acetivibrio ethanolgignens</name>
    <dbReference type="NCBI Taxonomy" id="290052"/>
    <lineage>
        <taxon>Bacteria</taxon>
        <taxon>Bacillati</taxon>
        <taxon>Bacillota</taxon>
        <taxon>Clostridia</taxon>
        <taxon>Eubacteriales</taxon>
        <taxon>Oscillospiraceae</taxon>
        <taxon>Acetivibrio</taxon>
    </lineage>
</organism>
<dbReference type="STRING" id="290052.ASU35_16750"/>
<reference evidence="1 2" key="1">
    <citation type="submission" date="2015-11" db="EMBL/GenBank/DDBJ databases">
        <title>Butyribacter intestini gen. nov., sp. nov., a butyric acid-producing bacterium of the family Lachnospiraceae isolated from the human faeces.</title>
        <authorList>
            <person name="Zou Y."/>
            <person name="Xue W."/>
            <person name="Luo G."/>
            <person name="Lv M."/>
        </authorList>
    </citation>
    <scope>NUCLEOTIDE SEQUENCE [LARGE SCALE GENOMIC DNA]</scope>
    <source>
        <strain evidence="1 2">ACET-33324</strain>
    </source>
</reference>
<dbReference type="Proteomes" id="UP000054874">
    <property type="component" value="Unassembled WGS sequence"/>
</dbReference>
<dbReference type="RefSeq" id="WP_058351338.1">
    <property type="nucleotide sequence ID" value="NZ_CABMMD010000007.1"/>
</dbReference>
<keyword evidence="2" id="KW-1185">Reference proteome</keyword>
<gene>
    <name evidence="1" type="ORF">ASU35_16750</name>
</gene>
<proteinExistence type="predicted"/>
<evidence type="ECO:0000313" key="2">
    <source>
        <dbReference type="Proteomes" id="UP000054874"/>
    </source>
</evidence>
<comment type="caution">
    <text evidence="1">The sequence shown here is derived from an EMBL/GenBank/DDBJ whole genome shotgun (WGS) entry which is preliminary data.</text>
</comment>
<name>A0A0V8QIU6_9FIRM</name>
<protein>
    <submittedName>
        <fullName evidence="1">Uncharacterized protein</fullName>
    </submittedName>
</protein>
<accession>A0A0V8QIU6</accession>
<sequence>MIIFFIVLIAAVVCIVLYKRGIFNSISENINVSQKYDSEYGNFVISGKKNKFIITKNEHLSFLVEDGQIVACKDKRVGNDFKYYGGK</sequence>
<evidence type="ECO:0000313" key="1">
    <source>
        <dbReference type="EMBL" id="KSV60481.1"/>
    </source>
</evidence>
<dbReference type="AlphaFoldDB" id="A0A0V8QIU6"/>
<dbReference type="EMBL" id="LNAM01000007">
    <property type="protein sequence ID" value="KSV60481.1"/>
    <property type="molecule type" value="Genomic_DNA"/>
</dbReference>